<dbReference type="GO" id="GO:0004550">
    <property type="term" value="F:nucleoside diphosphate kinase activity"/>
    <property type="evidence" value="ECO:0007669"/>
    <property type="project" value="UniProtKB-EC"/>
</dbReference>
<dbReference type="EC" id="2.7.4.6" evidence="3"/>
<comment type="caution">
    <text evidence="8">The sequence shown here is derived from an EMBL/GenBank/DDBJ whole genome shotgun (WGS) entry which is preliminary data.</text>
</comment>
<name>A0A1G2PNB4_TERXR</name>
<proteinExistence type="inferred from homology"/>
<organism evidence="8 9">
    <name type="scientific">Terrybacteria sp. (strain RIFCSPHIGHO2_01_FULL_58_15)</name>
    <dbReference type="NCBI Taxonomy" id="1802363"/>
    <lineage>
        <taxon>Bacteria</taxon>
        <taxon>Candidatus Terryibacteriota</taxon>
    </lineage>
</organism>
<comment type="cofactor">
    <cofactor evidence="1">
        <name>Mg(2+)</name>
        <dbReference type="ChEBI" id="CHEBI:18420"/>
    </cofactor>
</comment>
<dbReference type="SUPFAM" id="SSF54919">
    <property type="entry name" value="Nucleoside diphosphate kinase, NDK"/>
    <property type="match status" value="1"/>
</dbReference>
<dbReference type="STRING" id="1802363.A2682_03085"/>
<keyword evidence="5 8" id="KW-0418">Kinase</keyword>
<dbReference type="PANTHER" id="PTHR11349">
    <property type="entry name" value="NUCLEOSIDE DIPHOSPHATE KINASE"/>
    <property type="match status" value="1"/>
</dbReference>
<evidence type="ECO:0000256" key="4">
    <source>
        <dbReference type="ARBA" id="ARBA00022679"/>
    </source>
</evidence>
<gene>
    <name evidence="8" type="ORF">A2682_03085</name>
</gene>
<evidence type="ECO:0000256" key="3">
    <source>
        <dbReference type="ARBA" id="ARBA00012966"/>
    </source>
</evidence>
<evidence type="ECO:0000313" key="8">
    <source>
        <dbReference type="EMBL" id="OHA49806.1"/>
    </source>
</evidence>
<dbReference type="InterPro" id="IPR034907">
    <property type="entry name" value="NDK-like_dom"/>
</dbReference>
<protein>
    <recommendedName>
        <fullName evidence="3">nucleoside-diphosphate kinase</fullName>
        <ecNumber evidence="3">2.7.4.6</ecNumber>
    </recommendedName>
</protein>
<reference evidence="8 9" key="1">
    <citation type="journal article" date="2016" name="Nat. Commun.">
        <title>Thousands of microbial genomes shed light on interconnected biogeochemical processes in an aquifer system.</title>
        <authorList>
            <person name="Anantharaman K."/>
            <person name="Brown C.T."/>
            <person name="Hug L.A."/>
            <person name="Sharon I."/>
            <person name="Castelle C.J."/>
            <person name="Probst A.J."/>
            <person name="Thomas B.C."/>
            <person name="Singh A."/>
            <person name="Wilkins M.J."/>
            <person name="Karaoz U."/>
            <person name="Brodie E.L."/>
            <person name="Williams K.H."/>
            <person name="Hubbard S.S."/>
            <person name="Banfield J.F."/>
        </authorList>
    </citation>
    <scope>NUCLEOTIDE SEQUENCE [LARGE SCALE GENOMIC DNA]</scope>
    <source>
        <strain evidence="9">RIFCSPHIGHO2_01_FULL_58_15</strain>
    </source>
</reference>
<dbReference type="InterPro" id="IPR036850">
    <property type="entry name" value="NDK-like_dom_sf"/>
</dbReference>
<evidence type="ECO:0000256" key="5">
    <source>
        <dbReference type="ARBA" id="ARBA00022777"/>
    </source>
</evidence>
<dbReference type="Gene3D" id="3.30.70.141">
    <property type="entry name" value="Nucleoside diphosphate kinase-like domain"/>
    <property type="match status" value="1"/>
</dbReference>
<dbReference type="Pfam" id="PF00334">
    <property type="entry name" value="NDK"/>
    <property type="match status" value="2"/>
</dbReference>
<feature type="domain" description="Nucleoside diphosphate kinase-like" evidence="7">
    <location>
        <begin position="8"/>
        <end position="188"/>
    </location>
</feature>
<evidence type="ECO:0000259" key="7">
    <source>
        <dbReference type="SMART" id="SM00562"/>
    </source>
</evidence>
<evidence type="ECO:0000313" key="9">
    <source>
        <dbReference type="Proteomes" id="UP000178690"/>
    </source>
</evidence>
<comment type="caution">
    <text evidence="6">Lacks conserved residue(s) required for the propagation of feature annotation.</text>
</comment>
<evidence type="ECO:0000256" key="6">
    <source>
        <dbReference type="PROSITE-ProRule" id="PRU00706"/>
    </source>
</evidence>
<accession>A0A1G2PNB4</accession>
<dbReference type="EMBL" id="MHST01000004">
    <property type="protein sequence ID" value="OHA49806.1"/>
    <property type="molecule type" value="Genomic_DNA"/>
</dbReference>
<dbReference type="Proteomes" id="UP000178690">
    <property type="component" value="Unassembled WGS sequence"/>
</dbReference>
<evidence type="ECO:0000256" key="1">
    <source>
        <dbReference type="ARBA" id="ARBA00001946"/>
    </source>
</evidence>
<comment type="similarity">
    <text evidence="2 6">Belongs to the NDK family.</text>
</comment>
<keyword evidence="4" id="KW-0808">Transferase</keyword>
<dbReference type="AlphaFoldDB" id="A0A1G2PNB4"/>
<dbReference type="PROSITE" id="PS51374">
    <property type="entry name" value="NDPK_LIKE"/>
    <property type="match status" value="1"/>
</dbReference>
<dbReference type="SMART" id="SM00562">
    <property type="entry name" value="NDK"/>
    <property type="match status" value="1"/>
</dbReference>
<evidence type="ECO:0000256" key="2">
    <source>
        <dbReference type="ARBA" id="ARBA00008142"/>
    </source>
</evidence>
<sequence length="198" mass="22122">MVGKHPKGERTVLIVKPDGVKRGLIGEIISRLERRGLKVIALKMIEVSENHARDHYPNTEPWLRGMGEKTLETYAKYGYDPFKELGTGDALEIGKTVARWNVEFFTSGPVVAMMIEGIHAIDMVRKIVGKTVPALAEMGTIRGDFSVDSPVLANLGKRAIHNVVHASGDQDEAAHEIPHWFKPEEIHSYPRAEEDIMF</sequence>